<feature type="region of interest" description="Disordered" evidence="1">
    <location>
        <begin position="1"/>
        <end position="26"/>
    </location>
</feature>
<protein>
    <submittedName>
        <fullName evidence="3">Uncharacterized protein</fullName>
    </submittedName>
</protein>
<evidence type="ECO:0000256" key="1">
    <source>
        <dbReference type="SAM" id="MobiDB-lite"/>
    </source>
</evidence>
<organism evidence="2 3">
    <name type="scientific">Panagrolaimus davidi</name>
    <dbReference type="NCBI Taxonomy" id="227884"/>
    <lineage>
        <taxon>Eukaryota</taxon>
        <taxon>Metazoa</taxon>
        <taxon>Ecdysozoa</taxon>
        <taxon>Nematoda</taxon>
        <taxon>Chromadorea</taxon>
        <taxon>Rhabditida</taxon>
        <taxon>Tylenchina</taxon>
        <taxon>Panagrolaimomorpha</taxon>
        <taxon>Panagrolaimoidea</taxon>
        <taxon>Panagrolaimidae</taxon>
        <taxon>Panagrolaimus</taxon>
    </lineage>
</organism>
<accession>A0A914QL58</accession>
<evidence type="ECO:0000313" key="3">
    <source>
        <dbReference type="WBParaSite" id="PDA_v2.g3957.t1"/>
    </source>
</evidence>
<feature type="compositionally biased region" description="Acidic residues" evidence="1">
    <location>
        <begin position="132"/>
        <end position="144"/>
    </location>
</feature>
<feature type="compositionally biased region" description="Basic and acidic residues" evidence="1">
    <location>
        <begin position="1"/>
        <end position="10"/>
    </location>
</feature>
<evidence type="ECO:0000313" key="2">
    <source>
        <dbReference type="Proteomes" id="UP000887578"/>
    </source>
</evidence>
<feature type="region of interest" description="Disordered" evidence="1">
    <location>
        <begin position="130"/>
        <end position="156"/>
    </location>
</feature>
<dbReference type="WBParaSite" id="PDA_v2.g3957.t1">
    <property type="protein sequence ID" value="PDA_v2.g3957.t1"/>
    <property type="gene ID" value="PDA_v2.g3957"/>
</dbReference>
<sequence length="156" mass="16983">MYGTAFDRHSVVHSGGSRESGDSSDEFGRRDYGGFVNGGGSGELVDGGGHGYSVVNEAGEAVEHPENQEPISLHQSRCCMQANFEIKFIFFCSISSAIIAELRYYEKLSVFGNKKVQAFVENVMISRSTNNPEEEEIDNLEDGDASANEGETISQN</sequence>
<dbReference type="AlphaFoldDB" id="A0A914QL58"/>
<proteinExistence type="predicted"/>
<reference evidence="3" key="1">
    <citation type="submission" date="2022-11" db="UniProtKB">
        <authorList>
            <consortium name="WormBaseParasite"/>
        </authorList>
    </citation>
    <scope>IDENTIFICATION</scope>
</reference>
<dbReference type="Proteomes" id="UP000887578">
    <property type="component" value="Unplaced"/>
</dbReference>
<name>A0A914QL58_9BILA</name>
<keyword evidence="2" id="KW-1185">Reference proteome</keyword>